<name>A0A8J2KU28_9HEXA</name>
<keyword evidence="4" id="KW-0186">Copper</keyword>
<proteinExistence type="inferred from homology"/>
<dbReference type="GO" id="GO:0006582">
    <property type="term" value="P:melanin metabolic process"/>
    <property type="evidence" value="ECO:0007669"/>
    <property type="project" value="UniProtKB-ARBA"/>
</dbReference>
<reference evidence="7" key="1">
    <citation type="submission" date="2021-06" db="EMBL/GenBank/DDBJ databases">
        <authorList>
            <person name="Hodson N. C."/>
            <person name="Mongue J. A."/>
            <person name="Jaron S. K."/>
        </authorList>
    </citation>
    <scope>NUCLEOTIDE SEQUENCE</scope>
</reference>
<protein>
    <submittedName>
        <fullName evidence="7">Uncharacterized protein</fullName>
    </submittedName>
</protein>
<dbReference type="InterPro" id="IPR000896">
    <property type="entry name" value="Hemocyanin/hexamerin_mid_dom"/>
</dbReference>
<comment type="cofactor">
    <cofactor evidence="1">
        <name>Cu(2+)</name>
        <dbReference type="ChEBI" id="CHEBI:29036"/>
    </cofactor>
</comment>
<evidence type="ECO:0000313" key="7">
    <source>
        <dbReference type="EMBL" id="CAG7819174.1"/>
    </source>
</evidence>
<gene>
    <name evidence="7" type="ORF">AFUS01_LOCUS29637</name>
</gene>
<keyword evidence="8" id="KW-1185">Reference proteome</keyword>
<evidence type="ECO:0000256" key="2">
    <source>
        <dbReference type="ARBA" id="ARBA00009928"/>
    </source>
</evidence>
<dbReference type="Pfam" id="PF00372">
    <property type="entry name" value="Hemocyanin_M"/>
    <property type="match status" value="1"/>
</dbReference>
<dbReference type="GO" id="GO:0046872">
    <property type="term" value="F:metal ion binding"/>
    <property type="evidence" value="ECO:0007669"/>
    <property type="project" value="UniProtKB-KW"/>
</dbReference>
<dbReference type="Proteomes" id="UP000708208">
    <property type="component" value="Unassembled WGS sequence"/>
</dbReference>
<evidence type="ECO:0000313" key="8">
    <source>
        <dbReference type="Proteomes" id="UP000708208"/>
    </source>
</evidence>
<dbReference type="PANTHER" id="PTHR11511">
    <property type="entry name" value="LARVAL STORAGE PROTEIN/PHENOLOXIDASE"/>
    <property type="match status" value="1"/>
</dbReference>
<accession>A0A8J2KU28</accession>
<dbReference type="InterPro" id="IPR005204">
    <property type="entry name" value="Hemocyanin_N"/>
</dbReference>
<feature type="domain" description="Hemocyanin middle" evidence="5">
    <location>
        <begin position="91"/>
        <end position="201"/>
    </location>
</feature>
<evidence type="ECO:0000259" key="5">
    <source>
        <dbReference type="Pfam" id="PF00372"/>
    </source>
</evidence>
<dbReference type="EMBL" id="CAJVCH010441332">
    <property type="protein sequence ID" value="CAG7819174.1"/>
    <property type="molecule type" value="Genomic_DNA"/>
</dbReference>
<evidence type="ECO:0000256" key="3">
    <source>
        <dbReference type="ARBA" id="ARBA00022723"/>
    </source>
</evidence>
<comment type="caution">
    <text evidence="7">The sequence shown here is derived from an EMBL/GenBank/DDBJ whole genome shotgun (WGS) entry which is preliminary data.</text>
</comment>
<comment type="similarity">
    <text evidence="2">Belongs to the tyrosinase family.</text>
</comment>
<dbReference type="InterPro" id="IPR013788">
    <property type="entry name" value="Hemocyanin/hexamerin"/>
</dbReference>
<dbReference type="AlphaFoldDB" id="A0A8J2KU28"/>
<feature type="non-terminal residue" evidence="7">
    <location>
        <position position="206"/>
    </location>
</feature>
<dbReference type="PANTHER" id="PTHR11511:SF4">
    <property type="entry name" value="PHENOLOXIDASE 2-RELATED"/>
    <property type="match status" value="1"/>
</dbReference>
<dbReference type="GO" id="GO:0004503">
    <property type="term" value="F:tyrosinase activity"/>
    <property type="evidence" value="ECO:0007669"/>
    <property type="project" value="UniProtKB-ARBA"/>
</dbReference>
<keyword evidence="3" id="KW-0479">Metal-binding</keyword>
<evidence type="ECO:0000256" key="4">
    <source>
        <dbReference type="ARBA" id="ARBA00023008"/>
    </source>
</evidence>
<dbReference type="OrthoDB" id="8119704at2759"/>
<evidence type="ECO:0000256" key="1">
    <source>
        <dbReference type="ARBA" id="ARBA00001973"/>
    </source>
</evidence>
<sequence>MVSLNAVQIPDLTMVGQRCPKSDLFSYFLPNHREAANEVRRILMSEQNVENFISLASACRDSIMVNTDLWVLAFASACLTRRDMRGFRMPALFEIIPGSFFNPQVIRQAQEQAAVPGQDRMVIEIPRYFTSETNNPEAPLAYYREDLGINSHHWHWHLIYTDQAPREGPGSRNRKGELFYYMHHSMLARYDAERLCNGLPMTVPLD</sequence>
<organism evidence="7 8">
    <name type="scientific">Allacma fusca</name>
    <dbReference type="NCBI Taxonomy" id="39272"/>
    <lineage>
        <taxon>Eukaryota</taxon>
        <taxon>Metazoa</taxon>
        <taxon>Ecdysozoa</taxon>
        <taxon>Arthropoda</taxon>
        <taxon>Hexapoda</taxon>
        <taxon>Collembola</taxon>
        <taxon>Symphypleona</taxon>
        <taxon>Sminthuridae</taxon>
        <taxon>Allacma</taxon>
    </lineage>
</organism>
<dbReference type="Pfam" id="PF03722">
    <property type="entry name" value="Hemocyanin_N"/>
    <property type="match status" value="1"/>
</dbReference>
<feature type="domain" description="Hemocyanin N-terminal" evidence="6">
    <location>
        <begin position="15"/>
        <end position="86"/>
    </location>
</feature>
<evidence type="ECO:0000259" key="6">
    <source>
        <dbReference type="Pfam" id="PF03722"/>
    </source>
</evidence>